<sequence>MSDDPRNREELLTQIEDRRAGITAFLHEVRPRRNRLTNVSIVSSALAAVFVAGPALGGVGFTDSMKQELSLSTAAGVWRPLCIAALIVSLVSVISANLSKTHDLTARIAAAEVCNTELEAVMTSLHYGHLSMEDAVEQYHHCVSKVPFVEEEHERTPGHAAH</sequence>
<evidence type="ECO:0000256" key="1">
    <source>
        <dbReference type="SAM" id="Phobius"/>
    </source>
</evidence>
<dbReference type="RefSeq" id="WP_132192925.1">
    <property type="nucleotide sequence ID" value="NZ_SLWM01000016.1"/>
</dbReference>
<dbReference type="Proteomes" id="UP000295818">
    <property type="component" value="Unassembled WGS sequence"/>
</dbReference>
<gene>
    <name evidence="2" type="ORF">EV644_116116</name>
</gene>
<evidence type="ECO:0008006" key="4">
    <source>
        <dbReference type="Google" id="ProtNLM"/>
    </source>
</evidence>
<organism evidence="2 3">
    <name type="scientific">Kribbella orskensis</name>
    <dbReference type="NCBI Taxonomy" id="2512216"/>
    <lineage>
        <taxon>Bacteria</taxon>
        <taxon>Bacillati</taxon>
        <taxon>Actinomycetota</taxon>
        <taxon>Actinomycetes</taxon>
        <taxon>Propionibacteriales</taxon>
        <taxon>Kribbellaceae</taxon>
        <taxon>Kribbella</taxon>
    </lineage>
</organism>
<proteinExistence type="predicted"/>
<name>A0ABY2BD56_9ACTN</name>
<accession>A0ABY2BD56</accession>
<dbReference type="EMBL" id="SLWM01000016">
    <property type="protein sequence ID" value="TCO16744.1"/>
    <property type="molecule type" value="Genomic_DNA"/>
</dbReference>
<feature type="transmembrane region" description="Helical" evidence="1">
    <location>
        <begin position="77"/>
        <end position="98"/>
    </location>
</feature>
<keyword evidence="1" id="KW-0472">Membrane</keyword>
<protein>
    <recommendedName>
        <fullName evidence="4">SMODS and SLOG-associating 2TM effector domain-containing protein</fullName>
    </recommendedName>
</protein>
<comment type="caution">
    <text evidence="2">The sequence shown here is derived from an EMBL/GenBank/DDBJ whole genome shotgun (WGS) entry which is preliminary data.</text>
</comment>
<keyword evidence="1" id="KW-0812">Transmembrane</keyword>
<evidence type="ECO:0000313" key="3">
    <source>
        <dbReference type="Proteomes" id="UP000295818"/>
    </source>
</evidence>
<keyword evidence="3" id="KW-1185">Reference proteome</keyword>
<evidence type="ECO:0000313" key="2">
    <source>
        <dbReference type="EMBL" id="TCO16744.1"/>
    </source>
</evidence>
<reference evidence="2 3" key="1">
    <citation type="journal article" date="2015" name="Stand. Genomic Sci.">
        <title>Genomic Encyclopedia of Bacterial and Archaeal Type Strains, Phase III: the genomes of soil and plant-associated and newly described type strains.</title>
        <authorList>
            <person name="Whitman W.B."/>
            <person name="Woyke T."/>
            <person name="Klenk H.P."/>
            <person name="Zhou Y."/>
            <person name="Lilburn T.G."/>
            <person name="Beck B.J."/>
            <person name="De Vos P."/>
            <person name="Vandamme P."/>
            <person name="Eisen J.A."/>
            <person name="Garrity G."/>
            <person name="Hugenholtz P."/>
            <person name="Kyrpides N.C."/>
        </authorList>
    </citation>
    <scope>NUCLEOTIDE SEQUENCE [LARGE SCALE GENOMIC DNA]</scope>
    <source>
        <strain evidence="2 3">VKM Ac-2538</strain>
    </source>
</reference>
<feature type="transmembrane region" description="Helical" evidence="1">
    <location>
        <begin position="36"/>
        <end position="57"/>
    </location>
</feature>
<keyword evidence="1" id="KW-1133">Transmembrane helix</keyword>